<dbReference type="GO" id="GO:0000981">
    <property type="term" value="F:DNA-binding transcription factor activity, RNA polymerase II-specific"/>
    <property type="evidence" value="ECO:0007669"/>
    <property type="project" value="InterPro"/>
</dbReference>
<gene>
    <name evidence="3" type="ORF">AB1Y20_011291</name>
</gene>
<feature type="region of interest" description="Disordered" evidence="1">
    <location>
        <begin position="39"/>
        <end position="71"/>
    </location>
</feature>
<dbReference type="EMBL" id="JBGBPQ010000022">
    <property type="protein sequence ID" value="KAL1503235.1"/>
    <property type="molecule type" value="Genomic_DNA"/>
</dbReference>
<comment type="caution">
    <text evidence="3">The sequence shown here is derived from an EMBL/GenBank/DDBJ whole genome shotgun (WGS) entry which is preliminary data.</text>
</comment>
<dbReference type="Proteomes" id="UP001515480">
    <property type="component" value="Unassembled WGS sequence"/>
</dbReference>
<evidence type="ECO:0000256" key="1">
    <source>
        <dbReference type="SAM" id="MobiDB-lite"/>
    </source>
</evidence>
<dbReference type="Gene3D" id="4.10.240.10">
    <property type="entry name" value="Zn(2)-C6 fungal-type DNA-binding domain"/>
    <property type="match status" value="1"/>
</dbReference>
<proteinExistence type="predicted"/>
<reference evidence="3 4" key="1">
    <citation type="journal article" date="2024" name="Science">
        <title>Giant polyketide synthase enzymes in the biosynthesis of giant marine polyether toxins.</title>
        <authorList>
            <person name="Fallon T.R."/>
            <person name="Shende V.V."/>
            <person name="Wierzbicki I.H."/>
            <person name="Pendleton A.L."/>
            <person name="Watervoot N.F."/>
            <person name="Auber R.P."/>
            <person name="Gonzalez D.J."/>
            <person name="Wisecaver J.H."/>
            <person name="Moore B.S."/>
        </authorList>
    </citation>
    <scope>NUCLEOTIDE SEQUENCE [LARGE SCALE GENOMIC DNA]</scope>
    <source>
        <strain evidence="3 4">12B1</strain>
    </source>
</reference>
<dbReference type="PROSITE" id="PS50048">
    <property type="entry name" value="ZN2_CY6_FUNGAL_2"/>
    <property type="match status" value="1"/>
</dbReference>
<evidence type="ECO:0000259" key="2">
    <source>
        <dbReference type="PROSITE" id="PS50048"/>
    </source>
</evidence>
<name>A0AB34IMS3_PRYPA</name>
<dbReference type="SUPFAM" id="SSF57701">
    <property type="entry name" value="Zn2/Cys6 DNA-binding domain"/>
    <property type="match status" value="1"/>
</dbReference>
<protein>
    <recommendedName>
        <fullName evidence="2">Zn(2)-C6 fungal-type domain-containing protein</fullName>
    </recommendedName>
</protein>
<dbReference type="InterPro" id="IPR036864">
    <property type="entry name" value="Zn2-C6_fun-type_DNA-bd_sf"/>
</dbReference>
<organism evidence="3 4">
    <name type="scientific">Prymnesium parvum</name>
    <name type="common">Toxic golden alga</name>
    <dbReference type="NCBI Taxonomy" id="97485"/>
    <lineage>
        <taxon>Eukaryota</taxon>
        <taxon>Haptista</taxon>
        <taxon>Haptophyta</taxon>
        <taxon>Prymnesiophyceae</taxon>
        <taxon>Prymnesiales</taxon>
        <taxon>Prymnesiaceae</taxon>
        <taxon>Prymnesium</taxon>
    </lineage>
</organism>
<evidence type="ECO:0000313" key="3">
    <source>
        <dbReference type="EMBL" id="KAL1503235.1"/>
    </source>
</evidence>
<sequence>MASVCAACRDSKVKCELLRVDSGQCARCRRLGIRCEPAPPSLRGKRTPSSGGTRRLRIKSNDGLPADAAPPDAQPLTYVREPFVASRISQEFSQLWCQMVTGPNVERAAKYLALMMSARAIRCDRPDLMSNAMSLCQRFGFAPDEVLRARFPAAPTARDFPPQLTSLLNSSSGYAMLRCVTPGLNFHATNNVFERALMSRVELDASAASKNATCGELYSLAGSYVHPEDWQHILAGTMSMMGMHVDSPLTVICFNSPERVRVVDRRLASYVPCSVQMMLHWGLYDHVLSLGVDFNPSGPPQRYTPIGLELASPSPLQSTVSFSTITIAPSDSVPAQPDRFLQAHPVDDGMHQLHQGHPVDDGMHQLHQGHPVDDGMHQLHQGHPVDDGMHRFLQSQPVDQGMHRFLQSQPADQDLYRLHLSQPADQGMYRLHQGQPVDQGMYRLHQGQPVDQGMYRLHQGQPVDQGMHQLHQGQPVDQGMHQLHQGHPVDQGMHRLLQAQPVDQGVHRLLQAQPVDQGTHRLHQSHPVDQGMHLADHGANAYLPAPSEDDALGSFLDTESFLRMDH</sequence>
<dbReference type="AlphaFoldDB" id="A0AB34IMS3"/>
<dbReference type="CDD" id="cd00067">
    <property type="entry name" value="GAL4"/>
    <property type="match status" value="1"/>
</dbReference>
<dbReference type="InterPro" id="IPR001138">
    <property type="entry name" value="Zn2Cys6_DnaBD"/>
</dbReference>
<accession>A0AB34IMS3</accession>
<feature type="domain" description="Zn(2)-C6 fungal-type" evidence="2">
    <location>
        <begin position="4"/>
        <end position="35"/>
    </location>
</feature>
<dbReference type="GO" id="GO:0008270">
    <property type="term" value="F:zinc ion binding"/>
    <property type="evidence" value="ECO:0007669"/>
    <property type="project" value="InterPro"/>
</dbReference>
<keyword evidence="4" id="KW-1185">Reference proteome</keyword>
<dbReference type="Pfam" id="PF00172">
    <property type="entry name" value="Zn_clus"/>
    <property type="match status" value="1"/>
</dbReference>
<evidence type="ECO:0000313" key="4">
    <source>
        <dbReference type="Proteomes" id="UP001515480"/>
    </source>
</evidence>